<reference evidence="1" key="1">
    <citation type="journal article" date="2020" name="bioRxiv">
        <title>Chromosome-level reference genome of the European wasp spider Argiope bruennichi: a resource for studies on range expansion and evolutionary adaptation.</title>
        <authorList>
            <person name="Sheffer M.M."/>
            <person name="Hoppe A."/>
            <person name="Krehenwinkel H."/>
            <person name="Uhl G."/>
            <person name="Kuss A.W."/>
            <person name="Jensen L."/>
            <person name="Jensen C."/>
            <person name="Gillespie R.G."/>
            <person name="Hoff K.J."/>
            <person name="Prost S."/>
        </authorList>
    </citation>
    <scope>NUCLEOTIDE SEQUENCE</scope>
</reference>
<gene>
    <name evidence="1" type="ORF">HNY73_001518</name>
</gene>
<dbReference type="Proteomes" id="UP000807504">
    <property type="component" value="Unassembled WGS sequence"/>
</dbReference>
<protein>
    <submittedName>
        <fullName evidence="1">Uncharacterized protein</fullName>
    </submittedName>
</protein>
<proteinExistence type="predicted"/>
<accession>A0A8T0G7I4</accession>
<evidence type="ECO:0000313" key="1">
    <source>
        <dbReference type="EMBL" id="KAF8797233.1"/>
    </source>
</evidence>
<name>A0A8T0G7I4_ARGBR</name>
<dbReference type="OrthoDB" id="6407690at2759"/>
<dbReference type="AlphaFoldDB" id="A0A8T0G7I4"/>
<evidence type="ECO:0000313" key="2">
    <source>
        <dbReference type="Proteomes" id="UP000807504"/>
    </source>
</evidence>
<dbReference type="EMBL" id="JABXBU010000001">
    <property type="protein sequence ID" value="KAF8797233.1"/>
    <property type="molecule type" value="Genomic_DNA"/>
</dbReference>
<keyword evidence="2" id="KW-1185">Reference proteome</keyword>
<reference evidence="1" key="2">
    <citation type="submission" date="2020-06" db="EMBL/GenBank/DDBJ databases">
        <authorList>
            <person name="Sheffer M."/>
        </authorList>
    </citation>
    <scope>NUCLEOTIDE SEQUENCE</scope>
</reference>
<organism evidence="1 2">
    <name type="scientific">Argiope bruennichi</name>
    <name type="common">Wasp spider</name>
    <name type="synonym">Aranea bruennichi</name>
    <dbReference type="NCBI Taxonomy" id="94029"/>
    <lineage>
        <taxon>Eukaryota</taxon>
        <taxon>Metazoa</taxon>
        <taxon>Ecdysozoa</taxon>
        <taxon>Arthropoda</taxon>
        <taxon>Chelicerata</taxon>
        <taxon>Arachnida</taxon>
        <taxon>Araneae</taxon>
        <taxon>Araneomorphae</taxon>
        <taxon>Entelegynae</taxon>
        <taxon>Araneoidea</taxon>
        <taxon>Araneidae</taxon>
        <taxon>Argiope</taxon>
    </lineage>
</organism>
<comment type="caution">
    <text evidence="1">The sequence shown here is derived from an EMBL/GenBank/DDBJ whole genome shotgun (WGS) entry which is preliminary data.</text>
</comment>
<sequence length="393" mass="46869">MALNFLPSLQHIAAVKVALAVYYDDIIHSFNEFILADEFDQIGSFHISQSREERVKQRRKEMRRQLSPLLPKALVDQVVNILQPIVDELYFWVRDYICVIKNIQKSHIANNLCWKSEGTIDRIKTSRQLVRNESIDKRVRFVLACIHFWEQDVLQLWRSMTSKERGKISRIDSNFAVGFWMKWLKKNAVSPWTQYFPEYLNLASLEPIIIFDYKHKNSRIRLSSFFAELNRYYKNFFLDGFWPKHAHIDDLFHCYYLTAETDRPVVFPLNTKAKHVLCVYIDWPLQSHLFEVLNKMWDQLTPNCFEHLLRYIVNQKLSHSMEDFDYLKLLKDLWNRIPDDVKEYIKGKTTYLFVEPLLSYDENTSPLSLEETLQGCRDSIRVAYAGFGFNFQY</sequence>